<gene>
    <name evidence="2" type="primary">jg23707</name>
    <name evidence="2" type="ORF">PAEG_LOCUS8329</name>
</gene>
<sequence>WWLRLYSSLLQICIAAEDREACGEDRFTRYRHKKSHLQRIGKKEFTIAAGALKRSSGVAAEDREAVGKIVLPCC</sequence>
<name>A0A8S4QZL5_9NEOP</name>
<comment type="caution">
    <text evidence="2">The sequence shown here is derived from an EMBL/GenBank/DDBJ whole genome shotgun (WGS) entry which is preliminary data.</text>
</comment>
<dbReference type="AlphaFoldDB" id="A0A8S4QZL5"/>
<protein>
    <submittedName>
        <fullName evidence="2">Jg23707 protein</fullName>
    </submittedName>
</protein>
<feature type="chain" id="PRO_5035836315" evidence="1">
    <location>
        <begin position="16"/>
        <end position="74"/>
    </location>
</feature>
<dbReference type="EMBL" id="CAKXAJ010024113">
    <property type="protein sequence ID" value="CAH2228370.1"/>
    <property type="molecule type" value="Genomic_DNA"/>
</dbReference>
<feature type="signal peptide" evidence="1">
    <location>
        <begin position="1"/>
        <end position="15"/>
    </location>
</feature>
<evidence type="ECO:0000313" key="2">
    <source>
        <dbReference type="EMBL" id="CAH2228370.1"/>
    </source>
</evidence>
<dbReference type="Proteomes" id="UP000838756">
    <property type="component" value="Unassembled WGS sequence"/>
</dbReference>
<feature type="non-terminal residue" evidence="2">
    <location>
        <position position="1"/>
    </location>
</feature>
<reference evidence="2" key="1">
    <citation type="submission" date="2022-03" db="EMBL/GenBank/DDBJ databases">
        <authorList>
            <person name="Lindestad O."/>
        </authorList>
    </citation>
    <scope>NUCLEOTIDE SEQUENCE</scope>
</reference>
<organism evidence="2 3">
    <name type="scientific">Pararge aegeria aegeria</name>
    <dbReference type="NCBI Taxonomy" id="348720"/>
    <lineage>
        <taxon>Eukaryota</taxon>
        <taxon>Metazoa</taxon>
        <taxon>Ecdysozoa</taxon>
        <taxon>Arthropoda</taxon>
        <taxon>Hexapoda</taxon>
        <taxon>Insecta</taxon>
        <taxon>Pterygota</taxon>
        <taxon>Neoptera</taxon>
        <taxon>Endopterygota</taxon>
        <taxon>Lepidoptera</taxon>
        <taxon>Glossata</taxon>
        <taxon>Ditrysia</taxon>
        <taxon>Papilionoidea</taxon>
        <taxon>Nymphalidae</taxon>
        <taxon>Satyrinae</taxon>
        <taxon>Satyrini</taxon>
        <taxon>Parargina</taxon>
        <taxon>Pararge</taxon>
    </lineage>
</organism>
<evidence type="ECO:0000313" key="3">
    <source>
        <dbReference type="Proteomes" id="UP000838756"/>
    </source>
</evidence>
<accession>A0A8S4QZL5</accession>
<keyword evidence="3" id="KW-1185">Reference proteome</keyword>
<keyword evidence="1" id="KW-0732">Signal</keyword>
<evidence type="ECO:0000256" key="1">
    <source>
        <dbReference type="SAM" id="SignalP"/>
    </source>
</evidence>
<proteinExistence type="predicted"/>